<accession>A0AAV1I537</accession>
<dbReference type="InterPro" id="IPR002654">
    <property type="entry name" value="Glyco_trans_25"/>
</dbReference>
<evidence type="ECO:0000313" key="3">
    <source>
        <dbReference type="Proteomes" id="UP001314263"/>
    </source>
</evidence>
<dbReference type="AlphaFoldDB" id="A0AAV1I537"/>
<protein>
    <recommendedName>
        <fullName evidence="1">Glycosyl transferase family 25 domain-containing protein</fullName>
    </recommendedName>
</protein>
<comment type="caution">
    <text evidence="2">The sequence shown here is derived from an EMBL/GenBank/DDBJ whole genome shotgun (WGS) entry which is preliminary data.</text>
</comment>
<dbReference type="Pfam" id="PF01755">
    <property type="entry name" value="Glyco_transf_25"/>
    <property type="match status" value="1"/>
</dbReference>
<reference evidence="2 3" key="1">
    <citation type="submission" date="2023-10" db="EMBL/GenBank/DDBJ databases">
        <authorList>
            <person name="Maclean D."/>
            <person name="Macfadyen A."/>
        </authorList>
    </citation>
    <scope>NUCLEOTIDE SEQUENCE [LARGE SCALE GENOMIC DNA]</scope>
</reference>
<feature type="domain" description="Glycosyl transferase family 25" evidence="1">
    <location>
        <begin position="14"/>
        <end position="51"/>
    </location>
</feature>
<gene>
    <name evidence="2" type="ORF">CVIRNUC_004630</name>
</gene>
<organism evidence="2 3">
    <name type="scientific">Coccomyxa viridis</name>
    <dbReference type="NCBI Taxonomy" id="1274662"/>
    <lineage>
        <taxon>Eukaryota</taxon>
        <taxon>Viridiplantae</taxon>
        <taxon>Chlorophyta</taxon>
        <taxon>core chlorophytes</taxon>
        <taxon>Trebouxiophyceae</taxon>
        <taxon>Trebouxiophyceae incertae sedis</taxon>
        <taxon>Coccomyxaceae</taxon>
        <taxon>Coccomyxa</taxon>
    </lineage>
</organism>
<dbReference type="EMBL" id="CAUYUE010000005">
    <property type="protein sequence ID" value="CAK0778657.1"/>
    <property type="molecule type" value="Genomic_DNA"/>
</dbReference>
<sequence>MAGRMRRYDTELPSRGGAGCYLSHLLVHKRLLESGDDAAFVFEDDASIPRKGLDTQIDAYLSWMALRGKLKIYATRYNVVNQRENTGGFDTHLDRDGTLRGDDGLCRAQIFFVDLDTLGALSITVKPSSVMISYTGLASVPL</sequence>
<proteinExistence type="predicted"/>
<evidence type="ECO:0000259" key="1">
    <source>
        <dbReference type="Pfam" id="PF01755"/>
    </source>
</evidence>
<dbReference type="Proteomes" id="UP001314263">
    <property type="component" value="Unassembled WGS sequence"/>
</dbReference>
<name>A0AAV1I537_9CHLO</name>
<keyword evidence="3" id="KW-1185">Reference proteome</keyword>
<evidence type="ECO:0000313" key="2">
    <source>
        <dbReference type="EMBL" id="CAK0778657.1"/>
    </source>
</evidence>